<feature type="region of interest" description="Disordered" evidence="1">
    <location>
        <begin position="52"/>
        <end position="139"/>
    </location>
</feature>
<proteinExistence type="predicted"/>
<keyword evidence="3" id="KW-1185">Reference proteome</keyword>
<sequence>MSPGGAAAPPITKSLENVCPDADNTLEMDARSFGVKKVDAYRINCINKVRPGRCLGTRGERGRRAGGRGSLAAAGGEEEARGAAGGGGGGDAGANGHKGEARPAADRGWPYHGHTVAARASRRTSRDTQTVLTREPGPAPRLVIVSDTLNL</sequence>
<dbReference type="EMBL" id="CAKASE010000054">
    <property type="protein sequence ID" value="CAG9565630.1"/>
    <property type="molecule type" value="Genomic_DNA"/>
</dbReference>
<evidence type="ECO:0000256" key="1">
    <source>
        <dbReference type="SAM" id="MobiDB-lite"/>
    </source>
</evidence>
<organism evidence="2 3">
    <name type="scientific">Danaus chrysippus</name>
    <name type="common">African queen</name>
    <dbReference type="NCBI Taxonomy" id="151541"/>
    <lineage>
        <taxon>Eukaryota</taxon>
        <taxon>Metazoa</taxon>
        <taxon>Ecdysozoa</taxon>
        <taxon>Arthropoda</taxon>
        <taxon>Hexapoda</taxon>
        <taxon>Insecta</taxon>
        <taxon>Pterygota</taxon>
        <taxon>Neoptera</taxon>
        <taxon>Endopterygota</taxon>
        <taxon>Lepidoptera</taxon>
        <taxon>Glossata</taxon>
        <taxon>Ditrysia</taxon>
        <taxon>Papilionoidea</taxon>
        <taxon>Nymphalidae</taxon>
        <taxon>Danainae</taxon>
        <taxon>Danaini</taxon>
        <taxon>Danaina</taxon>
        <taxon>Danaus</taxon>
        <taxon>Anosia</taxon>
    </lineage>
</organism>
<protein>
    <submittedName>
        <fullName evidence="2">(African queen) hypothetical protein</fullName>
    </submittedName>
</protein>
<dbReference type="Proteomes" id="UP000789524">
    <property type="component" value="Unassembled WGS sequence"/>
</dbReference>
<dbReference type="AlphaFoldDB" id="A0A8J2W3A4"/>
<accession>A0A8J2W3A4</accession>
<feature type="compositionally biased region" description="Gly residues" evidence="1">
    <location>
        <begin position="83"/>
        <end position="93"/>
    </location>
</feature>
<reference evidence="2" key="1">
    <citation type="submission" date="2021-09" db="EMBL/GenBank/DDBJ databases">
        <authorList>
            <person name="Martin H S."/>
        </authorList>
    </citation>
    <scope>NUCLEOTIDE SEQUENCE</scope>
</reference>
<evidence type="ECO:0000313" key="2">
    <source>
        <dbReference type="EMBL" id="CAG9565630.1"/>
    </source>
</evidence>
<name>A0A8J2W3A4_9NEOP</name>
<evidence type="ECO:0000313" key="3">
    <source>
        <dbReference type="Proteomes" id="UP000789524"/>
    </source>
</evidence>
<gene>
    <name evidence="2" type="ORF">DCHRY22_LOCUS6431</name>
</gene>
<comment type="caution">
    <text evidence="2">The sequence shown here is derived from an EMBL/GenBank/DDBJ whole genome shotgun (WGS) entry which is preliminary data.</text>
</comment>